<dbReference type="InterPro" id="IPR002130">
    <property type="entry name" value="Cyclophilin-type_PPIase_dom"/>
</dbReference>
<dbReference type="PANTHER" id="PTHR11071:SF561">
    <property type="entry name" value="PEPTIDYL-PROLYL CIS-TRANS ISOMERASE D-RELATED"/>
    <property type="match status" value="1"/>
</dbReference>
<evidence type="ECO:0000256" key="1">
    <source>
        <dbReference type="ARBA" id="ARBA00000971"/>
    </source>
</evidence>
<protein>
    <recommendedName>
        <fullName evidence="2">peptidylprolyl isomerase</fullName>
        <ecNumber evidence="2">5.2.1.8</ecNumber>
    </recommendedName>
</protein>
<keyword evidence="5" id="KW-0697">Rotamase</keyword>
<evidence type="ECO:0000259" key="8">
    <source>
        <dbReference type="PROSITE" id="PS50072"/>
    </source>
</evidence>
<sequence>MSDSPKAYLDISINDEKIGRIVAELYKDKAPKAVENFLHLCQNDIKVNDRQLTYKNNYFHRVIKNFMIQAGDILYGSSTFEKDDNIGKGGLSIYTTENELAKEAVELPCYGNFEDENLGEFTEPFMLAMANTGAPNTNSSQFFISTYPAPHLNGKHSIFGKVIHGKSVVRTIEYSKVDTDAFPETCIRIDDCGLWEDSMDIPLYNASNNPIGNDVYEEYPDDDTHFDSENFGEAFNATNIIKESGTLLFKSKDYQNAFFKYKKSLKYVNEFLPELDVDKENNIKFNNLKMKLYLNLSLVLFNLQRIDESINYSTYLLEMDDVPDLDKAKAYYRRGNCHLSKKRLDEALDDYKLCKEHNPNDEVIDQKIEYVEQLIEQKKEKQRKNIAKFFT</sequence>
<evidence type="ECO:0000256" key="3">
    <source>
        <dbReference type="ARBA" id="ARBA00022737"/>
    </source>
</evidence>
<name>H2AWI4_KAZAF</name>
<dbReference type="PROSITE" id="PS50072">
    <property type="entry name" value="CSA_PPIASE_2"/>
    <property type="match status" value="1"/>
</dbReference>
<comment type="catalytic activity">
    <reaction evidence="1">
        <text>[protein]-peptidylproline (omega=180) = [protein]-peptidylproline (omega=0)</text>
        <dbReference type="Rhea" id="RHEA:16237"/>
        <dbReference type="Rhea" id="RHEA-COMP:10747"/>
        <dbReference type="Rhea" id="RHEA-COMP:10748"/>
        <dbReference type="ChEBI" id="CHEBI:83833"/>
        <dbReference type="ChEBI" id="CHEBI:83834"/>
        <dbReference type="EC" id="5.2.1.8"/>
    </reaction>
</comment>
<dbReference type="RefSeq" id="XP_003957869.1">
    <property type="nucleotide sequence ID" value="XM_003957820.1"/>
</dbReference>
<dbReference type="Gene3D" id="1.25.40.10">
    <property type="entry name" value="Tetratricopeptide repeat domain"/>
    <property type="match status" value="1"/>
</dbReference>
<keyword evidence="3" id="KW-0677">Repeat</keyword>
<dbReference type="Gene3D" id="2.40.100.10">
    <property type="entry name" value="Cyclophilin-like"/>
    <property type="match status" value="1"/>
</dbReference>
<evidence type="ECO:0000256" key="7">
    <source>
        <dbReference type="PROSITE-ProRule" id="PRU00339"/>
    </source>
</evidence>
<evidence type="ECO:0000256" key="5">
    <source>
        <dbReference type="ARBA" id="ARBA00023110"/>
    </source>
</evidence>
<dbReference type="GO" id="GO:0051082">
    <property type="term" value="F:unfolded protein binding"/>
    <property type="evidence" value="ECO:0007669"/>
    <property type="project" value="EnsemblFungi"/>
</dbReference>
<dbReference type="InterPro" id="IPR029000">
    <property type="entry name" value="Cyclophilin-like_dom_sf"/>
</dbReference>
<dbReference type="GO" id="GO:0042026">
    <property type="term" value="P:protein refolding"/>
    <property type="evidence" value="ECO:0007669"/>
    <property type="project" value="EnsemblFungi"/>
</dbReference>
<dbReference type="InParanoid" id="H2AWI4"/>
<feature type="domain" description="PPIase cyclophilin-type" evidence="8">
    <location>
        <begin position="8"/>
        <end position="194"/>
    </location>
</feature>
<dbReference type="Pfam" id="PF00515">
    <property type="entry name" value="TPR_1"/>
    <property type="match status" value="1"/>
</dbReference>
<dbReference type="FunFam" id="1.25.40.10:FF:000029">
    <property type="entry name" value="peptidyl-prolyl cis-trans isomerase D"/>
    <property type="match status" value="1"/>
</dbReference>
<gene>
    <name evidence="9" type="primary">KAFR0F01380</name>
    <name evidence="9" type="ORF">KAFR_0F01380</name>
</gene>
<evidence type="ECO:0000313" key="9">
    <source>
        <dbReference type="EMBL" id="CCF58734.1"/>
    </source>
</evidence>
<dbReference type="Pfam" id="PF00160">
    <property type="entry name" value="Pro_isomerase"/>
    <property type="match status" value="1"/>
</dbReference>
<keyword evidence="10" id="KW-1185">Reference proteome</keyword>
<dbReference type="FunFam" id="2.40.100.10:FF:000025">
    <property type="entry name" value="Peptidyl-prolyl cis-trans isomerase CYP19-2"/>
    <property type="match status" value="1"/>
</dbReference>
<dbReference type="PROSITE" id="PS00170">
    <property type="entry name" value="CSA_PPIASE_1"/>
    <property type="match status" value="1"/>
</dbReference>
<dbReference type="AlphaFoldDB" id="H2AWI4"/>
<dbReference type="InterPro" id="IPR011990">
    <property type="entry name" value="TPR-like_helical_dom_sf"/>
</dbReference>
<evidence type="ECO:0000256" key="2">
    <source>
        <dbReference type="ARBA" id="ARBA00013194"/>
    </source>
</evidence>
<evidence type="ECO:0000256" key="4">
    <source>
        <dbReference type="ARBA" id="ARBA00022803"/>
    </source>
</evidence>
<dbReference type="HOGENOM" id="CLU_012062_37_0_1"/>
<reference evidence="9 10" key="1">
    <citation type="journal article" date="2011" name="Proc. Natl. Acad. Sci. U.S.A.">
        <title>Evolutionary erosion of yeast sex chromosomes by mating-type switching accidents.</title>
        <authorList>
            <person name="Gordon J.L."/>
            <person name="Armisen D."/>
            <person name="Proux-Wera E."/>
            <person name="Oheigeartaigh S.S."/>
            <person name="Byrne K.P."/>
            <person name="Wolfe K.H."/>
        </authorList>
    </citation>
    <scope>NUCLEOTIDE SEQUENCE [LARGE SCALE GENOMIC DNA]</scope>
    <source>
        <strain evidence="10">ATCC 22294 / BCRC 22015 / CBS 2517 / CECT 1963 / NBRC 1671 / NRRL Y-8276</strain>
    </source>
</reference>
<dbReference type="FunCoup" id="H2AWI4">
    <property type="interactions" value="81"/>
</dbReference>
<dbReference type="STRING" id="1071382.H2AWI4"/>
<keyword evidence="4 7" id="KW-0802">TPR repeat</keyword>
<dbReference type="KEGG" id="kaf:KAFR_0F01380"/>
<dbReference type="SUPFAM" id="SSF48452">
    <property type="entry name" value="TPR-like"/>
    <property type="match status" value="1"/>
</dbReference>
<proteinExistence type="predicted"/>
<dbReference type="GO" id="GO:0016018">
    <property type="term" value="F:cyclosporin A binding"/>
    <property type="evidence" value="ECO:0007669"/>
    <property type="project" value="TreeGrafter"/>
</dbReference>
<dbReference type="SUPFAM" id="SSF50891">
    <property type="entry name" value="Cyclophilin-like"/>
    <property type="match status" value="1"/>
</dbReference>
<dbReference type="EC" id="5.2.1.8" evidence="2"/>
<dbReference type="InterPro" id="IPR019734">
    <property type="entry name" value="TPR_rpt"/>
</dbReference>
<keyword evidence="6" id="KW-0413">Isomerase</keyword>
<evidence type="ECO:0000256" key="6">
    <source>
        <dbReference type="ARBA" id="ARBA00023235"/>
    </source>
</evidence>
<dbReference type="PROSITE" id="PS50005">
    <property type="entry name" value="TPR"/>
    <property type="match status" value="1"/>
</dbReference>
<dbReference type="EMBL" id="HE650826">
    <property type="protein sequence ID" value="CCF58734.1"/>
    <property type="molecule type" value="Genomic_DNA"/>
</dbReference>
<organism evidence="9 10">
    <name type="scientific">Kazachstania africana (strain ATCC 22294 / BCRC 22015 / CBS 2517 / CECT 1963 / NBRC 1671 / NRRL Y-8276)</name>
    <name type="common">Yeast</name>
    <name type="synonym">Kluyveromyces africanus</name>
    <dbReference type="NCBI Taxonomy" id="1071382"/>
    <lineage>
        <taxon>Eukaryota</taxon>
        <taxon>Fungi</taxon>
        <taxon>Dikarya</taxon>
        <taxon>Ascomycota</taxon>
        <taxon>Saccharomycotina</taxon>
        <taxon>Saccharomycetes</taxon>
        <taxon>Saccharomycetales</taxon>
        <taxon>Saccharomycetaceae</taxon>
        <taxon>Kazachstania</taxon>
    </lineage>
</organism>
<dbReference type="SMART" id="SM00028">
    <property type="entry name" value="TPR"/>
    <property type="match status" value="3"/>
</dbReference>
<dbReference type="eggNOG" id="KOG0546">
    <property type="taxonomic scope" value="Eukaryota"/>
</dbReference>
<dbReference type="GeneID" id="13884202"/>
<dbReference type="PANTHER" id="PTHR11071">
    <property type="entry name" value="PEPTIDYL-PROLYL CIS-TRANS ISOMERASE"/>
    <property type="match status" value="1"/>
</dbReference>
<dbReference type="OrthoDB" id="407558at2759"/>
<evidence type="ECO:0000313" key="10">
    <source>
        <dbReference type="Proteomes" id="UP000005220"/>
    </source>
</evidence>
<dbReference type="GO" id="GO:0005829">
    <property type="term" value="C:cytosol"/>
    <property type="evidence" value="ECO:0007669"/>
    <property type="project" value="EnsemblFungi"/>
</dbReference>
<dbReference type="Proteomes" id="UP000005220">
    <property type="component" value="Chromosome 6"/>
</dbReference>
<feature type="repeat" description="TPR" evidence="7">
    <location>
        <begin position="328"/>
        <end position="361"/>
    </location>
</feature>
<accession>H2AWI4</accession>
<dbReference type="PRINTS" id="PR00153">
    <property type="entry name" value="CSAPPISMRASE"/>
</dbReference>
<dbReference type="InterPro" id="IPR020892">
    <property type="entry name" value="Cyclophilin-type_PPIase_CS"/>
</dbReference>
<dbReference type="GO" id="GO:0003755">
    <property type="term" value="F:peptidyl-prolyl cis-trans isomerase activity"/>
    <property type="evidence" value="ECO:0007669"/>
    <property type="project" value="UniProtKB-KW"/>
</dbReference>